<dbReference type="GO" id="GO:0016757">
    <property type="term" value="F:glycosyltransferase activity"/>
    <property type="evidence" value="ECO:0007669"/>
    <property type="project" value="UniProtKB-KW"/>
</dbReference>
<dbReference type="PANTHER" id="PTHR43646:SF2">
    <property type="entry name" value="GLYCOSYLTRANSFERASE 2-LIKE DOMAIN-CONTAINING PROTEIN"/>
    <property type="match status" value="1"/>
</dbReference>
<accession>A0A1C3RJ45</accession>
<keyword evidence="2" id="KW-1003">Cell membrane</keyword>
<dbReference type="Proteomes" id="UP000231658">
    <property type="component" value="Unassembled WGS sequence"/>
</dbReference>
<dbReference type="InterPro" id="IPR029044">
    <property type="entry name" value="Nucleotide-diphossugar_trans"/>
</dbReference>
<dbReference type="NCBIfam" id="TIGR04283">
    <property type="entry name" value="glyco_like_mftF"/>
    <property type="match status" value="1"/>
</dbReference>
<dbReference type="PANTHER" id="PTHR43646">
    <property type="entry name" value="GLYCOSYLTRANSFERASE"/>
    <property type="match status" value="1"/>
</dbReference>
<evidence type="ECO:0000313" key="7">
    <source>
        <dbReference type="EMBL" id="SCA57281.1"/>
    </source>
</evidence>
<name>A0A1C3RJ45_9PROT</name>
<gene>
    <name evidence="7" type="ORF">MTBPR1_50037</name>
</gene>
<dbReference type="InterPro" id="IPR026461">
    <property type="entry name" value="Trfase_2_rSAM/seldom_assoc"/>
</dbReference>
<dbReference type="Pfam" id="PF00535">
    <property type="entry name" value="Glycos_transf_2"/>
    <property type="match status" value="1"/>
</dbReference>
<keyword evidence="4 7" id="KW-0808">Transferase</keyword>
<keyword evidence="8" id="KW-1185">Reference proteome</keyword>
<comment type="subcellular location">
    <subcellularLocation>
        <location evidence="1">Cell membrane</location>
    </subcellularLocation>
</comment>
<evidence type="ECO:0000256" key="2">
    <source>
        <dbReference type="ARBA" id="ARBA00022475"/>
    </source>
</evidence>
<sequence>MLSIVIPTYNSAMSLKKTIASLVPPPYAREIIVVDGGSSDATLKIAQELADRIVTAPKGRGAQLKAGAEAASGDWLLFLHSDTHLPDHWGAEVASFIAGQSSDVRAGYFTFALDEEHEKAKRLEKIVSWRCRLLGLPYGDQGLLISRDHYDQVGGFSDIPLMEDVDMVRRIGKKHLKQLSVKAVTSAVKYQKEGYLRRMMRNATCLTLYFLGLSPQRILKIYE</sequence>
<proteinExistence type="predicted"/>
<evidence type="ECO:0000259" key="6">
    <source>
        <dbReference type="Pfam" id="PF00535"/>
    </source>
</evidence>
<dbReference type="EMBL" id="FLYE01000044">
    <property type="protein sequence ID" value="SCA57281.1"/>
    <property type="molecule type" value="Genomic_DNA"/>
</dbReference>
<dbReference type="AlphaFoldDB" id="A0A1C3RJ45"/>
<reference evidence="7 8" key="1">
    <citation type="submission" date="2016-07" db="EMBL/GenBank/DDBJ databases">
        <authorList>
            <person name="Lefevre C.T."/>
        </authorList>
    </citation>
    <scope>NUCLEOTIDE SEQUENCE [LARGE SCALE GENOMIC DNA]</scope>
    <source>
        <strain evidence="7">PR1</strain>
    </source>
</reference>
<evidence type="ECO:0000256" key="4">
    <source>
        <dbReference type="ARBA" id="ARBA00022679"/>
    </source>
</evidence>
<keyword evidence="3" id="KW-0328">Glycosyltransferase</keyword>
<dbReference type="InterPro" id="IPR001173">
    <property type="entry name" value="Glyco_trans_2-like"/>
</dbReference>
<dbReference type="CDD" id="cd02522">
    <property type="entry name" value="GT_2_like_a"/>
    <property type="match status" value="1"/>
</dbReference>
<dbReference type="OrthoDB" id="9811214at2"/>
<protein>
    <submittedName>
        <fullName evidence="7">Putative Glycosyl transferase, group 2 family protein</fullName>
    </submittedName>
</protein>
<keyword evidence="5" id="KW-0472">Membrane</keyword>
<organism evidence="7 8">
    <name type="scientific">Candidatus Terasakiella magnetica</name>
    <dbReference type="NCBI Taxonomy" id="1867952"/>
    <lineage>
        <taxon>Bacteria</taxon>
        <taxon>Pseudomonadati</taxon>
        <taxon>Pseudomonadota</taxon>
        <taxon>Alphaproteobacteria</taxon>
        <taxon>Rhodospirillales</taxon>
        <taxon>Terasakiellaceae</taxon>
        <taxon>Terasakiella</taxon>
    </lineage>
</organism>
<dbReference type="SUPFAM" id="SSF53448">
    <property type="entry name" value="Nucleotide-diphospho-sugar transferases"/>
    <property type="match status" value="1"/>
</dbReference>
<feature type="domain" description="Glycosyltransferase 2-like" evidence="6">
    <location>
        <begin position="3"/>
        <end position="123"/>
    </location>
</feature>
<evidence type="ECO:0000256" key="5">
    <source>
        <dbReference type="ARBA" id="ARBA00023136"/>
    </source>
</evidence>
<dbReference type="Gene3D" id="3.90.550.10">
    <property type="entry name" value="Spore Coat Polysaccharide Biosynthesis Protein SpsA, Chain A"/>
    <property type="match status" value="1"/>
</dbReference>
<evidence type="ECO:0000256" key="3">
    <source>
        <dbReference type="ARBA" id="ARBA00022676"/>
    </source>
</evidence>
<dbReference type="STRING" id="1867952.MTBPR1_50037"/>
<evidence type="ECO:0000313" key="8">
    <source>
        <dbReference type="Proteomes" id="UP000231658"/>
    </source>
</evidence>
<dbReference type="RefSeq" id="WP_069189332.1">
    <property type="nucleotide sequence ID" value="NZ_FLYE01000044.1"/>
</dbReference>
<dbReference type="GO" id="GO:0005886">
    <property type="term" value="C:plasma membrane"/>
    <property type="evidence" value="ECO:0007669"/>
    <property type="project" value="UniProtKB-SubCell"/>
</dbReference>
<evidence type="ECO:0000256" key="1">
    <source>
        <dbReference type="ARBA" id="ARBA00004236"/>
    </source>
</evidence>